<feature type="compositionally biased region" description="Low complexity" evidence="2">
    <location>
        <begin position="216"/>
        <end position="248"/>
    </location>
</feature>
<dbReference type="Gene3D" id="2.60.120.1440">
    <property type="match status" value="1"/>
</dbReference>
<dbReference type="EMBL" id="CP012159">
    <property type="protein sequence ID" value="AKT36033.1"/>
    <property type="molecule type" value="Genomic_DNA"/>
</dbReference>
<evidence type="ECO:0000313" key="5">
    <source>
        <dbReference type="EMBL" id="AKT36033.1"/>
    </source>
</evidence>
<keyword evidence="3" id="KW-0472">Membrane</keyword>
<dbReference type="STRING" id="52.CMC5_001450"/>
<feature type="region of interest" description="Disordered" evidence="2">
    <location>
        <begin position="189"/>
        <end position="267"/>
    </location>
</feature>
<dbReference type="InterPro" id="IPR019734">
    <property type="entry name" value="TPR_rpt"/>
</dbReference>
<evidence type="ECO:0000256" key="3">
    <source>
        <dbReference type="SAM" id="Phobius"/>
    </source>
</evidence>
<keyword evidence="6" id="KW-1185">Reference proteome</keyword>
<dbReference type="Proteomes" id="UP000067626">
    <property type="component" value="Chromosome"/>
</dbReference>
<gene>
    <name evidence="5" type="ORF">CMC5_001450</name>
</gene>
<proteinExistence type="predicted"/>
<feature type="region of interest" description="Disordered" evidence="2">
    <location>
        <begin position="400"/>
        <end position="437"/>
    </location>
</feature>
<dbReference type="RefSeq" id="WP_050428607.1">
    <property type="nucleotide sequence ID" value="NZ_CP012159.1"/>
</dbReference>
<organism evidence="5 6">
    <name type="scientific">Chondromyces crocatus</name>
    <dbReference type="NCBI Taxonomy" id="52"/>
    <lineage>
        <taxon>Bacteria</taxon>
        <taxon>Pseudomonadati</taxon>
        <taxon>Myxococcota</taxon>
        <taxon>Polyangia</taxon>
        <taxon>Polyangiales</taxon>
        <taxon>Polyangiaceae</taxon>
        <taxon>Chondromyces</taxon>
    </lineage>
</organism>
<feature type="repeat" description="TPR" evidence="1">
    <location>
        <begin position="324"/>
        <end position="357"/>
    </location>
</feature>
<protein>
    <recommendedName>
        <fullName evidence="4">FecR protein domain-containing protein</fullName>
    </recommendedName>
</protein>
<keyword evidence="1" id="KW-0802">TPR repeat</keyword>
<dbReference type="SUPFAM" id="SSF48452">
    <property type="entry name" value="TPR-like"/>
    <property type="match status" value="1"/>
</dbReference>
<dbReference type="InterPro" id="IPR006860">
    <property type="entry name" value="FecR"/>
</dbReference>
<dbReference type="InterPro" id="IPR012373">
    <property type="entry name" value="Ferrdict_sens_TM"/>
</dbReference>
<feature type="compositionally biased region" description="Low complexity" evidence="2">
    <location>
        <begin position="418"/>
        <end position="431"/>
    </location>
</feature>
<keyword evidence="3" id="KW-0812">Transmembrane</keyword>
<sequence length="437" mass="46146">MKRRHVPRIDPLDLRDHATDERVARVWARIEQDLDVRGPATPRRAGFTVALLAAALSAFGGGLLVGRFTNESAPSQSPEVVASQDSPTLSDVIAAGSRERTYPLPGGGEISLTPGSTIELEHGQHGALTLRLVQGEASVDTAGNTRSALLSLVAGDARVSSAAGSVFRVRHNVDDIDVDVSDGAVQLESPLGSRELSRGDSAEGVPIRPRVTSLVAPPRSTAPAPRHARPAPTSAEEPPTEAPTEVSSAQDWRSRYNGGDEPGALSMLRQQSGGIDGAIASARTAKELMDLSDLLRSRGGDQVAAIRALTRVVDAFPGDTKYAEIAAFTLGNMHARLGDQVQAARNYERAGSLAPDGNLAQDSFCKRIGSEFLAGHKDEAIRMAQEYVSKYPDGRCEAVQRINSGGKEEDAEVENEAEPAAPREPSTPAPESSVPAP</sequence>
<name>A0A0K1E638_CHOCO</name>
<evidence type="ECO:0000256" key="2">
    <source>
        <dbReference type="SAM" id="MobiDB-lite"/>
    </source>
</evidence>
<dbReference type="Pfam" id="PF04773">
    <property type="entry name" value="FecR"/>
    <property type="match status" value="1"/>
</dbReference>
<feature type="transmembrane region" description="Helical" evidence="3">
    <location>
        <begin position="47"/>
        <end position="68"/>
    </location>
</feature>
<dbReference type="OrthoDB" id="5494897at2"/>
<dbReference type="InterPro" id="IPR011990">
    <property type="entry name" value="TPR-like_helical_dom_sf"/>
</dbReference>
<dbReference type="PANTHER" id="PTHR30273">
    <property type="entry name" value="PERIPLASMIC SIGNAL SENSOR AND SIGMA FACTOR ACTIVATOR FECR-RELATED"/>
    <property type="match status" value="1"/>
</dbReference>
<dbReference type="PANTHER" id="PTHR30273:SF2">
    <property type="entry name" value="PROTEIN FECR"/>
    <property type="match status" value="1"/>
</dbReference>
<dbReference type="AlphaFoldDB" id="A0A0K1E638"/>
<dbReference type="PROSITE" id="PS50005">
    <property type="entry name" value="TPR"/>
    <property type="match status" value="1"/>
</dbReference>
<dbReference type="PATRIC" id="fig|52.7.peg.156"/>
<dbReference type="GO" id="GO:0016989">
    <property type="term" value="F:sigma factor antagonist activity"/>
    <property type="evidence" value="ECO:0007669"/>
    <property type="project" value="TreeGrafter"/>
</dbReference>
<dbReference type="KEGG" id="ccro:CMC5_001450"/>
<dbReference type="Gene3D" id="1.25.40.10">
    <property type="entry name" value="Tetratricopeptide repeat domain"/>
    <property type="match status" value="1"/>
</dbReference>
<reference evidence="5 6" key="1">
    <citation type="submission" date="2015-07" db="EMBL/GenBank/DDBJ databases">
        <title>Genome analysis of myxobacterium Chondromyces crocatus Cm c5 reveals a high potential for natural compound synthesis and the genetic basis for the loss of fruiting body formation.</title>
        <authorList>
            <person name="Zaburannyi N."/>
            <person name="Bunk B."/>
            <person name="Maier J."/>
            <person name="Overmann J."/>
            <person name="Mueller R."/>
        </authorList>
    </citation>
    <scope>NUCLEOTIDE SEQUENCE [LARGE SCALE GENOMIC DNA]</scope>
    <source>
        <strain evidence="5 6">Cm c5</strain>
    </source>
</reference>
<evidence type="ECO:0000259" key="4">
    <source>
        <dbReference type="Pfam" id="PF04773"/>
    </source>
</evidence>
<evidence type="ECO:0000256" key="1">
    <source>
        <dbReference type="PROSITE-ProRule" id="PRU00339"/>
    </source>
</evidence>
<keyword evidence="3" id="KW-1133">Transmembrane helix</keyword>
<feature type="domain" description="FecR protein" evidence="4">
    <location>
        <begin position="97"/>
        <end position="186"/>
    </location>
</feature>
<evidence type="ECO:0000313" key="6">
    <source>
        <dbReference type="Proteomes" id="UP000067626"/>
    </source>
</evidence>
<accession>A0A0K1E638</accession>